<feature type="non-terminal residue" evidence="4">
    <location>
        <position position="1"/>
    </location>
</feature>
<dbReference type="PANTHER" id="PTHR31121">
    <property type="entry name" value="ALPHA-1,2 MANNOSYLTRANSFERASE KTR1"/>
    <property type="match status" value="1"/>
</dbReference>
<reference evidence="4" key="1">
    <citation type="submission" date="2021-02" db="EMBL/GenBank/DDBJ databases">
        <authorList>
            <person name="Nowell W R."/>
        </authorList>
    </citation>
    <scope>NUCLEOTIDE SEQUENCE</scope>
</reference>
<evidence type="ECO:0000313" key="4">
    <source>
        <dbReference type="EMBL" id="CAF4106026.1"/>
    </source>
</evidence>
<dbReference type="EMBL" id="CAJOAZ010005597">
    <property type="protein sequence ID" value="CAF4106026.1"/>
    <property type="molecule type" value="Genomic_DNA"/>
</dbReference>
<proteinExistence type="inferred from homology"/>
<dbReference type="Proteomes" id="UP000663844">
    <property type="component" value="Unassembled WGS sequence"/>
</dbReference>
<name>A0A819V9W8_9BILA</name>
<feature type="region of interest" description="Disordered" evidence="3">
    <location>
        <begin position="1"/>
        <end position="24"/>
    </location>
</feature>
<comment type="similarity">
    <text evidence="1">Belongs to the glycosyltransferase 15 family.</text>
</comment>
<dbReference type="GO" id="GO:0000026">
    <property type="term" value="F:alpha-1,2-mannosyltransferase activity"/>
    <property type="evidence" value="ECO:0007669"/>
    <property type="project" value="TreeGrafter"/>
</dbReference>
<dbReference type="PANTHER" id="PTHR31121:SF6">
    <property type="entry name" value="ALPHA-1,2 MANNOSYLTRANSFERASE KTR1"/>
    <property type="match status" value="1"/>
</dbReference>
<evidence type="ECO:0000256" key="2">
    <source>
        <dbReference type="ARBA" id="ARBA00022679"/>
    </source>
</evidence>
<evidence type="ECO:0000256" key="3">
    <source>
        <dbReference type="SAM" id="MobiDB-lite"/>
    </source>
</evidence>
<dbReference type="AlphaFoldDB" id="A0A819V9W8"/>
<gene>
    <name evidence="4" type="ORF">OXD698_LOCUS35678</name>
</gene>
<evidence type="ECO:0000313" key="5">
    <source>
        <dbReference type="Proteomes" id="UP000663844"/>
    </source>
</evidence>
<organism evidence="4 5">
    <name type="scientific">Adineta steineri</name>
    <dbReference type="NCBI Taxonomy" id="433720"/>
    <lineage>
        <taxon>Eukaryota</taxon>
        <taxon>Metazoa</taxon>
        <taxon>Spiralia</taxon>
        <taxon>Gnathifera</taxon>
        <taxon>Rotifera</taxon>
        <taxon>Eurotatoria</taxon>
        <taxon>Bdelloidea</taxon>
        <taxon>Adinetida</taxon>
        <taxon>Adinetidae</taxon>
        <taxon>Adineta</taxon>
    </lineage>
</organism>
<dbReference type="InterPro" id="IPR002685">
    <property type="entry name" value="Glyco_trans_15"/>
</dbReference>
<dbReference type="GO" id="GO:0005794">
    <property type="term" value="C:Golgi apparatus"/>
    <property type="evidence" value="ECO:0007669"/>
    <property type="project" value="TreeGrafter"/>
</dbReference>
<dbReference type="Pfam" id="PF01793">
    <property type="entry name" value="Glyco_transf_15"/>
    <property type="match status" value="1"/>
</dbReference>
<sequence>FTIKSSQSPPCFPQNLDNETINNQDPWRSQNTITGQWYHWQTFHKNSSDTLKWPVNWLNLSPTSYLGVIVYLTTKNEINSLRLSLTQLSLLLSNNPRPVVIFHEGDFNNNQTQQSLAQTLGPHTPLAFERIDFSNKSVGPPPVDPITFSRVCLQYIKEKPWFLYISSPPHFSKNLDNETTKNQDPWRYQNTITGQWHHWQTLHKNHTNTLKWPVNWLNLSPPSYLGVIVYLTKKDEIDSLRISLAQLSFLLSNNPRPVVIFHEGDFDNNQTQQSLAQILGSRTPLAFERIDFSKKSVGPPPVNPTIPRSYFDMCRFFTLMLPNHPLLSLFTFYWRLDSHSYIFGPKPIKDPFEIMEEQKIQYAFVMINEEAEHYTAGLWSFFQTFLTDRCLKLSEAFRKTQNGWFVDYSHAMIFTNFAIARVSLFRDHELMRAWLHLVDRNGGIYRYRWGDAPIHTLALTQFLQRNEIVRLRYFGYFHRHEYVCASGTKEELCKQQAQPFLTDPKEKYPQYDDGCYPSSWSPLCHYYPEIK</sequence>
<dbReference type="InterPro" id="IPR029044">
    <property type="entry name" value="Nucleotide-diphossugar_trans"/>
</dbReference>
<dbReference type="GO" id="GO:0006487">
    <property type="term" value="P:protein N-linked glycosylation"/>
    <property type="evidence" value="ECO:0007669"/>
    <property type="project" value="TreeGrafter"/>
</dbReference>
<keyword evidence="2" id="KW-0808">Transferase</keyword>
<evidence type="ECO:0000256" key="1">
    <source>
        <dbReference type="ARBA" id="ARBA00007677"/>
    </source>
</evidence>
<dbReference type="GO" id="GO:0016020">
    <property type="term" value="C:membrane"/>
    <property type="evidence" value="ECO:0007669"/>
    <property type="project" value="InterPro"/>
</dbReference>
<accession>A0A819V9W8</accession>
<dbReference type="SUPFAM" id="SSF53448">
    <property type="entry name" value="Nucleotide-diphospho-sugar transferases"/>
    <property type="match status" value="1"/>
</dbReference>
<protein>
    <submittedName>
        <fullName evidence="4">Uncharacterized protein</fullName>
    </submittedName>
</protein>
<dbReference type="Gene3D" id="3.90.550.10">
    <property type="entry name" value="Spore Coat Polysaccharide Biosynthesis Protein SpsA, Chain A"/>
    <property type="match status" value="1"/>
</dbReference>
<comment type="caution">
    <text evidence="4">The sequence shown here is derived from an EMBL/GenBank/DDBJ whole genome shotgun (WGS) entry which is preliminary data.</text>
</comment>
<dbReference type="GO" id="GO:0000032">
    <property type="term" value="P:cell wall mannoprotein biosynthetic process"/>
    <property type="evidence" value="ECO:0007669"/>
    <property type="project" value="TreeGrafter"/>
</dbReference>